<organism evidence="3 4">
    <name type="scientific">Acetobacter tropicalis</name>
    <dbReference type="NCBI Taxonomy" id="104102"/>
    <lineage>
        <taxon>Bacteria</taxon>
        <taxon>Pseudomonadati</taxon>
        <taxon>Pseudomonadota</taxon>
        <taxon>Alphaproteobacteria</taxon>
        <taxon>Acetobacterales</taxon>
        <taxon>Acetobacteraceae</taxon>
        <taxon>Acetobacter</taxon>
    </lineage>
</organism>
<protein>
    <recommendedName>
        <fullName evidence="2">Hedgehog/Intein (Hint) domain-containing protein</fullName>
    </recommendedName>
</protein>
<proteinExistence type="predicted"/>
<evidence type="ECO:0000259" key="2">
    <source>
        <dbReference type="Pfam" id="PF13403"/>
    </source>
</evidence>
<evidence type="ECO:0000313" key="3">
    <source>
        <dbReference type="EMBL" id="KXV55641.1"/>
    </source>
</evidence>
<dbReference type="EMBL" id="LHZT01000131">
    <property type="protein sequence ID" value="KXV55641.1"/>
    <property type="molecule type" value="Genomic_DNA"/>
</dbReference>
<accession>A0A0C9LJT8</accession>
<evidence type="ECO:0000313" key="4">
    <source>
        <dbReference type="Proteomes" id="UP000075411"/>
    </source>
</evidence>
<dbReference type="RefSeq" id="WP_045541429.1">
    <property type="nucleotide sequence ID" value="NZ_BJVR01000022.1"/>
</dbReference>
<sequence length="370" mass="41140">MAFLPTRPEEGDCLKGAFKQEPNTNPEGSGQGGDRLSVPEASLLEGTCLHTPVGKTKVETLSPGHAVLGYTDGQELPHLVSHIRVAYGMTLPGLPDDEAGYPIRILKDAIADGVPAHDVVLTPDHCLFFEDKFVPLCLLVNRLSIFYDRTFTAYKAYPVQTDPHAVLIAENLLIASALPPCPEDSHWHTRTHMPVVTDRTVVEGLYHRLKSRAEVGGLESPFYLPEVTDDHDLQLVTESGQFIRKAMEKENVAVFMLPPDVHEVHLSSRASRPVDVIGPYVQDKRYLGVHVGDITLVDSRKRKKVTTHIKGDLLGWHPPEEDGGRWTNGHAHLPIRRDAKRGPGMLGVQILTTIPYLVTDYHGPRRHRHR</sequence>
<dbReference type="InterPro" id="IPR028992">
    <property type="entry name" value="Hedgehog/Intein_dom"/>
</dbReference>
<dbReference type="Pfam" id="PF13403">
    <property type="entry name" value="Hint_2"/>
    <property type="match status" value="1"/>
</dbReference>
<dbReference type="Proteomes" id="UP000075411">
    <property type="component" value="Unassembled WGS sequence"/>
</dbReference>
<evidence type="ECO:0000256" key="1">
    <source>
        <dbReference type="SAM" id="MobiDB-lite"/>
    </source>
</evidence>
<feature type="domain" description="Hedgehog/Intein (Hint)" evidence="2">
    <location>
        <begin position="43"/>
        <end position="178"/>
    </location>
</feature>
<name>A0A0C9LJT8_9PROT</name>
<feature type="region of interest" description="Disordered" evidence="1">
    <location>
        <begin position="1"/>
        <end position="37"/>
    </location>
</feature>
<comment type="caution">
    <text evidence="3">The sequence shown here is derived from an EMBL/GenBank/DDBJ whole genome shotgun (WGS) entry which is preliminary data.</text>
</comment>
<dbReference type="AlphaFoldDB" id="A0A0C9LJT8"/>
<dbReference type="PATRIC" id="fig|104102.11.peg.701"/>
<reference evidence="3 4" key="1">
    <citation type="submission" date="2015-06" db="EMBL/GenBank/DDBJ databases">
        <title>Improved classification and identification of acetic acid bacteria using matrix-assisted laser desorption/ionization time-of-flight mass spectrometry; Gluconobacter nephelii and Gluconobacter uchimurae are later heterotypic synonyms of Gluconobacter japonicus and Gluconobacter oxydans, respectively.</title>
        <authorList>
            <person name="Li L."/>
            <person name="Cleenwerck I."/>
            <person name="De Vuyst L."/>
            <person name="Vandamme P."/>
        </authorList>
    </citation>
    <scope>NUCLEOTIDE SEQUENCE [LARGE SCALE GENOMIC DNA]</scope>
    <source>
        <strain evidence="3 4">LMG 1663</strain>
    </source>
</reference>
<gene>
    <name evidence="3" type="ORF">AD947_14195</name>
</gene>
<dbReference type="OrthoDB" id="7284755at2"/>